<dbReference type="Proteomes" id="UP000070444">
    <property type="component" value="Unassembled WGS sequence"/>
</dbReference>
<protein>
    <recommendedName>
        <fullName evidence="1">Exocyst complex component Sec10-like alpha-helical bundle domain-containing protein</fullName>
    </recommendedName>
</protein>
<dbReference type="OMA" id="ACIDCID"/>
<evidence type="ECO:0000313" key="3">
    <source>
        <dbReference type="Proteomes" id="UP000070444"/>
    </source>
</evidence>
<name>A0A137NSV6_CONC2</name>
<dbReference type="EMBL" id="KQ964816">
    <property type="protein sequence ID" value="KXN65790.1"/>
    <property type="molecule type" value="Genomic_DNA"/>
</dbReference>
<dbReference type="PANTHER" id="PTHR12100:SF1">
    <property type="entry name" value="RECYCLIN-1"/>
    <property type="match status" value="1"/>
</dbReference>
<reference evidence="2 3" key="1">
    <citation type="journal article" date="2015" name="Genome Biol. Evol.">
        <title>Phylogenomic analyses indicate that early fungi evolved digesting cell walls of algal ancestors of land plants.</title>
        <authorList>
            <person name="Chang Y."/>
            <person name="Wang S."/>
            <person name="Sekimoto S."/>
            <person name="Aerts A.L."/>
            <person name="Choi C."/>
            <person name="Clum A."/>
            <person name="LaButti K.M."/>
            <person name="Lindquist E.A."/>
            <person name="Yee Ngan C."/>
            <person name="Ohm R.A."/>
            <person name="Salamov A.A."/>
            <person name="Grigoriev I.V."/>
            <person name="Spatafora J.W."/>
            <person name="Berbee M.L."/>
        </authorList>
    </citation>
    <scope>NUCLEOTIDE SEQUENCE [LARGE SCALE GENOMIC DNA]</scope>
    <source>
        <strain evidence="2 3">NRRL 28638</strain>
    </source>
</reference>
<gene>
    <name evidence="2" type="ORF">CONCODRAFT_74100</name>
</gene>
<keyword evidence="3" id="KW-1185">Reference proteome</keyword>
<dbReference type="InterPro" id="IPR009976">
    <property type="entry name" value="Sec10-like"/>
</dbReference>
<accession>A0A137NSV6</accession>
<dbReference type="Pfam" id="PF07393">
    <property type="entry name" value="Sec10_HB"/>
    <property type="match status" value="1"/>
</dbReference>
<proteinExistence type="predicted"/>
<dbReference type="Gene3D" id="1.20.58.670">
    <property type="entry name" value="Dsl1p vesicle tethering complex, Tip20p subunit, domain D"/>
    <property type="match status" value="1"/>
</dbReference>
<evidence type="ECO:0000313" key="2">
    <source>
        <dbReference type="EMBL" id="KXN65790.1"/>
    </source>
</evidence>
<dbReference type="GO" id="GO:0006887">
    <property type="term" value="P:exocytosis"/>
    <property type="evidence" value="ECO:0007669"/>
    <property type="project" value="TreeGrafter"/>
</dbReference>
<feature type="domain" description="Exocyst complex component Sec10-like alpha-helical bundle" evidence="1">
    <location>
        <begin position="25"/>
        <end position="213"/>
    </location>
</feature>
<dbReference type="PANTHER" id="PTHR12100">
    <property type="entry name" value="SEC10"/>
    <property type="match status" value="1"/>
</dbReference>
<dbReference type="OrthoDB" id="5554140at2759"/>
<organism evidence="2 3">
    <name type="scientific">Conidiobolus coronatus (strain ATCC 28846 / CBS 209.66 / NRRL 28638)</name>
    <name type="common">Delacroixia coronata</name>
    <dbReference type="NCBI Taxonomy" id="796925"/>
    <lineage>
        <taxon>Eukaryota</taxon>
        <taxon>Fungi</taxon>
        <taxon>Fungi incertae sedis</taxon>
        <taxon>Zoopagomycota</taxon>
        <taxon>Entomophthoromycotina</taxon>
        <taxon>Entomophthoromycetes</taxon>
        <taxon>Entomophthorales</taxon>
        <taxon>Ancylistaceae</taxon>
        <taxon>Conidiobolus</taxon>
    </lineage>
</organism>
<dbReference type="AlphaFoldDB" id="A0A137NSV6"/>
<dbReference type="InterPro" id="IPR042044">
    <property type="entry name" value="EXOC6PINT-1/Sec15/Tip20_C_dom2"/>
</dbReference>
<evidence type="ECO:0000259" key="1">
    <source>
        <dbReference type="Pfam" id="PF07393"/>
    </source>
</evidence>
<sequence>MGKVDQVSGKQNWIDFGDFIHPCNVNKKNFQTWLDDWVTNSLDEMIKVTMNQVVNILLKNQNKGDFLPNGLDSLQPTKACIDCIDYLTSIFELLQQSFPDSKTLQVIKDEIMTRLFSLLCDHIKKFTINPHGGYRLLSDISAYHSFCSKFMHNSGENESLRQFDALKEIPNLFLIDDPVALKSLVQEENRYMGVFFIPDLLEFLGCRTDIKQIRPMIEQEGCSIM</sequence>
<dbReference type="STRING" id="796925.A0A137NSV6"/>
<dbReference type="InterPro" id="IPR048627">
    <property type="entry name" value="Sec10_HB"/>
</dbReference>
<dbReference type="GO" id="GO:0006893">
    <property type="term" value="P:Golgi to plasma membrane transport"/>
    <property type="evidence" value="ECO:0007669"/>
    <property type="project" value="TreeGrafter"/>
</dbReference>
<dbReference type="GO" id="GO:0000145">
    <property type="term" value="C:exocyst"/>
    <property type="evidence" value="ECO:0007669"/>
    <property type="project" value="TreeGrafter"/>
</dbReference>